<reference evidence="7" key="1">
    <citation type="submission" date="2020-04" db="EMBL/GenBank/DDBJ databases">
        <title>Analysis of mating type loci in Filobasidium floriforme.</title>
        <authorList>
            <person name="Nowrousian M."/>
        </authorList>
    </citation>
    <scope>NUCLEOTIDE SEQUENCE</scope>
    <source>
        <strain evidence="7">CBS 6242</strain>
    </source>
</reference>
<gene>
    <name evidence="7" type="ORF">FFLO_04374</name>
</gene>
<feature type="transmembrane region" description="Helical" evidence="6">
    <location>
        <begin position="192"/>
        <end position="210"/>
    </location>
</feature>
<evidence type="ECO:0000256" key="2">
    <source>
        <dbReference type="ARBA" id="ARBA00022692"/>
    </source>
</evidence>
<sequence>MPPQDGNNGEQQPLLLRQDTQTKVMQKSFFTPLRRMLLIVFCLSFTFGLTNTPMLYAYRVLTCQEYYQHHKPYQGNGDQCAIPAIDVQTAKAVSFMVILTTIGGVLNLLTTGWLQRNYGVRATLIQQSLWPLFRNAGQVLGVWKGGRTGILFFQITQVFTVFGGGPGYLLSANNYVGAVVEPHARTGSFGQLQGVAMAGTALAFTIGGMLNDSVHATAPFFVALALCFLCTIQTYLVLPYVAPKYTEGDVSKQDGEKRKKNKKRSKQSIKKTVEEQIKGFFRPLKVFKTRRLEDWDGKSYHGVTLLAIGTFVSVLATAYVPLMLQLFSTNIYGFRPTQNGYLMSTFALVRAMFLTFAFPHIIEYGRKWYAHKEEKATGRRAPLKRGVSSYGTSNDLSNTRRGRYPNYTDNDSGISISSDPSTASSSSDESEVDHHHSGYGKESDHQSAFDLVFLRWSCLFDAVLTAALSLSNKGWQMYIAGGILPLASATAPAAKGVVMEMVTTSEKPEALSGLALIELLATVICQSVFGGLFTLFSEAKRPNLIFLANGATALVATVVLLFVRLPPSPEEVDEEDAFEN</sequence>
<evidence type="ECO:0000256" key="3">
    <source>
        <dbReference type="ARBA" id="ARBA00022989"/>
    </source>
</evidence>
<feature type="transmembrane region" description="Helical" evidence="6">
    <location>
        <begin position="340"/>
        <end position="362"/>
    </location>
</feature>
<evidence type="ECO:0000256" key="1">
    <source>
        <dbReference type="ARBA" id="ARBA00004141"/>
    </source>
</evidence>
<feature type="transmembrane region" description="Helical" evidence="6">
    <location>
        <begin position="514"/>
        <end position="536"/>
    </location>
</feature>
<comment type="subcellular location">
    <subcellularLocation>
        <location evidence="1">Membrane</location>
        <topology evidence="1">Multi-pass membrane protein</topology>
    </subcellularLocation>
</comment>
<dbReference type="InterPro" id="IPR011701">
    <property type="entry name" value="MFS"/>
</dbReference>
<feature type="transmembrane region" description="Helical" evidence="6">
    <location>
        <begin position="92"/>
        <end position="114"/>
    </location>
</feature>
<feature type="transmembrane region" description="Helical" evidence="6">
    <location>
        <begin position="543"/>
        <end position="563"/>
    </location>
</feature>
<dbReference type="Gene3D" id="1.20.1250.20">
    <property type="entry name" value="MFS general substrate transporter like domains"/>
    <property type="match status" value="2"/>
</dbReference>
<evidence type="ECO:0000256" key="5">
    <source>
        <dbReference type="SAM" id="MobiDB-lite"/>
    </source>
</evidence>
<dbReference type="GO" id="GO:0022857">
    <property type="term" value="F:transmembrane transporter activity"/>
    <property type="evidence" value="ECO:0007669"/>
    <property type="project" value="InterPro"/>
</dbReference>
<comment type="caution">
    <text evidence="7">The sequence shown here is derived from an EMBL/GenBank/DDBJ whole genome shotgun (WGS) entry which is preliminary data.</text>
</comment>
<dbReference type="InterPro" id="IPR036259">
    <property type="entry name" value="MFS_trans_sf"/>
</dbReference>
<evidence type="ECO:0000313" key="8">
    <source>
        <dbReference type="Proteomes" id="UP000812966"/>
    </source>
</evidence>
<feature type="transmembrane region" description="Helical" evidence="6">
    <location>
        <begin position="36"/>
        <end position="58"/>
    </location>
</feature>
<keyword evidence="4 6" id="KW-0472">Membrane</keyword>
<dbReference type="PANTHER" id="PTHR23507:SF13">
    <property type="entry name" value="MFS GENERAL SUBSTRATE TRANSPORTER"/>
    <property type="match status" value="1"/>
</dbReference>
<evidence type="ECO:0000256" key="4">
    <source>
        <dbReference type="ARBA" id="ARBA00023136"/>
    </source>
</evidence>
<proteinExistence type="predicted"/>
<dbReference type="EMBL" id="JABELV010000092">
    <property type="protein sequence ID" value="KAG7531377.1"/>
    <property type="molecule type" value="Genomic_DNA"/>
</dbReference>
<protein>
    <submittedName>
        <fullName evidence="7">Uncharacterized protein</fullName>
    </submittedName>
</protein>
<dbReference type="Proteomes" id="UP000812966">
    <property type="component" value="Unassembled WGS sequence"/>
</dbReference>
<dbReference type="AlphaFoldDB" id="A0A8K0JKB2"/>
<feature type="region of interest" description="Disordered" evidence="5">
    <location>
        <begin position="249"/>
        <end position="269"/>
    </location>
</feature>
<organism evidence="7 8">
    <name type="scientific">Filobasidium floriforme</name>
    <dbReference type="NCBI Taxonomy" id="5210"/>
    <lineage>
        <taxon>Eukaryota</taxon>
        <taxon>Fungi</taxon>
        <taxon>Dikarya</taxon>
        <taxon>Basidiomycota</taxon>
        <taxon>Agaricomycotina</taxon>
        <taxon>Tremellomycetes</taxon>
        <taxon>Filobasidiales</taxon>
        <taxon>Filobasidiaceae</taxon>
        <taxon>Filobasidium</taxon>
    </lineage>
</organism>
<feature type="transmembrane region" description="Helical" evidence="6">
    <location>
        <begin position="477"/>
        <end position="494"/>
    </location>
</feature>
<name>A0A8K0JKB2_9TREE</name>
<keyword evidence="8" id="KW-1185">Reference proteome</keyword>
<dbReference type="GO" id="GO:0016020">
    <property type="term" value="C:membrane"/>
    <property type="evidence" value="ECO:0007669"/>
    <property type="project" value="UniProtKB-SubCell"/>
</dbReference>
<feature type="transmembrane region" description="Helical" evidence="6">
    <location>
        <begin position="216"/>
        <end position="238"/>
    </location>
</feature>
<feature type="compositionally biased region" description="Polar residues" evidence="5">
    <location>
        <begin position="389"/>
        <end position="399"/>
    </location>
</feature>
<evidence type="ECO:0000313" key="7">
    <source>
        <dbReference type="EMBL" id="KAG7531377.1"/>
    </source>
</evidence>
<feature type="compositionally biased region" description="Low complexity" evidence="5">
    <location>
        <begin position="409"/>
        <end position="427"/>
    </location>
</feature>
<dbReference type="Pfam" id="PF07690">
    <property type="entry name" value="MFS_1"/>
    <property type="match status" value="1"/>
</dbReference>
<accession>A0A8K0JKB2</accession>
<feature type="transmembrane region" description="Helical" evidence="6">
    <location>
        <begin position="300"/>
        <end position="320"/>
    </location>
</feature>
<keyword evidence="3 6" id="KW-1133">Transmembrane helix</keyword>
<evidence type="ECO:0000256" key="6">
    <source>
        <dbReference type="SAM" id="Phobius"/>
    </source>
</evidence>
<keyword evidence="2 6" id="KW-0812">Transmembrane</keyword>
<dbReference type="PANTHER" id="PTHR23507">
    <property type="entry name" value="ZGC:174356"/>
    <property type="match status" value="1"/>
</dbReference>
<dbReference type="SUPFAM" id="SSF103473">
    <property type="entry name" value="MFS general substrate transporter"/>
    <property type="match status" value="2"/>
</dbReference>
<feature type="region of interest" description="Disordered" evidence="5">
    <location>
        <begin position="380"/>
        <end position="439"/>
    </location>
</feature>
<feature type="compositionally biased region" description="Basic residues" evidence="5">
    <location>
        <begin position="258"/>
        <end position="269"/>
    </location>
</feature>